<feature type="region of interest" description="Disordered" evidence="1">
    <location>
        <begin position="1"/>
        <end position="35"/>
    </location>
</feature>
<evidence type="ECO:0000313" key="3">
    <source>
        <dbReference type="Proteomes" id="UP001154282"/>
    </source>
</evidence>
<reference evidence="2" key="1">
    <citation type="submission" date="2022-08" db="EMBL/GenBank/DDBJ databases">
        <authorList>
            <person name="Gutierrez-Valencia J."/>
        </authorList>
    </citation>
    <scope>NUCLEOTIDE SEQUENCE</scope>
</reference>
<proteinExistence type="predicted"/>
<dbReference type="EMBL" id="CAMGYJ010000007">
    <property type="protein sequence ID" value="CAI0442552.1"/>
    <property type="molecule type" value="Genomic_DNA"/>
</dbReference>
<accession>A0AAV0M8F0</accession>
<name>A0AAV0M8F0_9ROSI</name>
<evidence type="ECO:0000256" key="1">
    <source>
        <dbReference type="SAM" id="MobiDB-lite"/>
    </source>
</evidence>
<gene>
    <name evidence="2" type="ORF">LITE_LOCUS27306</name>
</gene>
<dbReference type="Proteomes" id="UP001154282">
    <property type="component" value="Unassembled WGS sequence"/>
</dbReference>
<dbReference type="AlphaFoldDB" id="A0AAV0M8F0"/>
<sequence>MEPLVRDGEVGPSTKTSKNSGKGFPPAKAAAYKMH</sequence>
<protein>
    <submittedName>
        <fullName evidence="2">Uncharacterized protein</fullName>
    </submittedName>
</protein>
<evidence type="ECO:0000313" key="2">
    <source>
        <dbReference type="EMBL" id="CAI0442552.1"/>
    </source>
</evidence>
<comment type="caution">
    <text evidence="2">The sequence shown here is derived from an EMBL/GenBank/DDBJ whole genome shotgun (WGS) entry which is preliminary data.</text>
</comment>
<organism evidence="2 3">
    <name type="scientific">Linum tenue</name>
    <dbReference type="NCBI Taxonomy" id="586396"/>
    <lineage>
        <taxon>Eukaryota</taxon>
        <taxon>Viridiplantae</taxon>
        <taxon>Streptophyta</taxon>
        <taxon>Embryophyta</taxon>
        <taxon>Tracheophyta</taxon>
        <taxon>Spermatophyta</taxon>
        <taxon>Magnoliopsida</taxon>
        <taxon>eudicotyledons</taxon>
        <taxon>Gunneridae</taxon>
        <taxon>Pentapetalae</taxon>
        <taxon>rosids</taxon>
        <taxon>fabids</taxon>
        <taxon>Malpighiales</taxon>
        <taxon>Linaceae</taxon>
        <taxon>Linum</taxon>
    </lineage>
</organism>
<keyword evidence="3" id="KW-1185">Reference proteome</keyword>